<dbReference type="EMBL" id="LHQQ01000143">
    <property type="protein sequence ID" value="KOS41055.1"/>
    <property type="molecule type" value="Genomic_DNA"/>
</dbReference>
<proteinExistence type="predicted"/>
<dbReference type="Proteomes" id="UP000037696">
    <property type="component" value="Unassembled WGS sequence"/>
</dbReference>
<accession>A0A0M9WDT1</accession>
<reference evidence="1 2" key="1">
    <citation type="submission" date="2015-08" db="EMBL/GenBank/DDBJ databases">
        <title>Genome sequencing of Penicillium nordicum.</title>
        <authorList>
            <person name="Nguyen H.D."/>
            <person name="Seifert K.A."/>
        </authorList>
    </citation>
    <scope>NUCLEOTIDE SEQUENCE [LARGE SCALE GENOMIC DNA]</scope>
    <source>
        <strain evidence="1 2">DAOMC 185683</strain>
    </source>
</reference>
<dbReference type="AlphaFoldDB" id="A0A0M9WDT1"/>
<comment type="caution">
    <text evidence="1">The sequence shown here is derived from an EMBL/GenBank/DDBJ whole genome shotgun (WGS) entry which is preliminary data.</text>
</comment>
<name>A0A0M9WDT1_9EURO</name>
<sequence length="106" mass="11570">MQPASRAKVQTKDAATITDNTEQNIDIVTIPVPEVHLTETQQSLPTLQSFYNLARLEAARSFLALMIAASRLEALAASYAASRKALTFLRLAGEHNINDGEANILF</sequence>
<evidence type="ECO:0000313" key="2">
    <source>
        <dbReference type="Proteomes" id="UP000037696"/>
    </source>
</evidence>
<gene>
    <name evidence="1" type="ORF">ACN38_g8092</name>
</gene>
<protein>
    <submittedName>
        <fullName evidence="1">Uncharacterized protein</fullName>
    </submittedName>
</protein>
<evidence type="ECO:0000313" key="1">
    <source>
        <dbReference type="EMBL" id="KOS41055.1"/>
    </source>
</evidence>
<keyword evidence="2" id="KW-1185">Reference proteome</keyword>
<organism evidence="1 2">
    <name type="scientific">Penicillium nordicum</name>
    <dbReference type="NCBI Taxonomy" id="229535"/>
    <lineage>
        <taxon>Eukaryota</taxon>
        <taxon>Fungi</taxon>
        <taxon>Dikarya</taxon>
        <taxon>Ascomycota</taxon>
        <taxon>Pezizomycotina</taxon>
        <taxon>Eurotiomycetes</taxon>
        <taxon>Eurotiomycetidae</taxon>
        <taxon>Eurotiales</taxon>
        <taxon>Aspergillaceae</taxon>
        <taxon>Penicillium</taxon>
    </lineage>
</organism>